<dbReference type="FunFam" id="3.40.50.1970:FF:000003">
    <property type="entry name" value="Alcohol dehydrogenase, iron-containing"/>
    <property type="match status" value="1"/>
</dbReference>
<comment type="function">
    <text evidence="8">Catalyzes the cofactor-independent reversible oxidation of gamma-hydroxybutyrate (GHB) to succinic semialdehyde (SSA) coupled to reduction of 2-ketoglutarate (2-KG) to D-2-hydroxyglutarate (D-2-HG). L-3-hydroxybutyrate (L-3-OHB) is also a substrate for HOT when using 2-KG as hydrogen acceptor, resulting in the formation of D-2-HG.</text>
</comment>
<dbReference type="GO" id="GO:0046872">
    <property type="term" value="F:metal ion binding"/>
    <property type="evidence" value="ECO:0007669"/>
    <property type="project" value="InterPro"/>
</dbReference>
<evidence type="ECO:0000256" key="4">
    <source>
        <dbReference type="ARBA" id="ARBA00013182"/>
    </source>
</evidence>
<keyword evidence="14" id="KW-1185">Reference proteome</keyword>
<dbReference type="GO" id="GO:0005739">
    <property type="term" value="C:mitochondrion"/>
    <property type="evidence" value="ECO:0007669"/>
    <property type="project" value="UniProtKB-SubCell"/>
</dbReference>
<sequence length="464" mass="50130">MGQRKRVFDLLRTMNVASCQCPAHGHRGNIQVSNATPLKDYAFEIKCSTVRYGLGVTREVGQDLVNMSANNVCVMTDPNVVKLNPLKTTLDSLTKNGVNYKVYDKVRVEPTDTRQVFKEAIAFAKENNFDSFVAVGGGSVMDTCKAANLYLSDPKADFLDYVNAPVGKGKPVDVNLKPMIAIPTTSGTGSETTGVSIFDYESIHAKTGISHGALRPVLAMIDPLHTLTMPEKVSNYSGFDIFCHALESFTAVPYTERGPAPSNPALRPTYQGSNPISDVWARFCLQTLQKYFSRSVYQPDDLEARSCMHLAATMAGVGIGNAGVHLCHGLAYPIAGNVKSFVPKDYGSEPIIPHGLSVVMTAPAVFRFTAPSDPDKHLEAAGILGADVSNVKQADAGAVLADTILKYMETMKIENGLKSLGYSGEDIPELVKGALPQKRLLSLTPLSQSEDDLSQLLEDSLTIY</sequence>
<dbReference type="SUPFAM" id="SSF56796">
    <property type="entry name" value="Dehydroquinate synthase-like"/>
    <property type="match status" value="1"/>
</dbReference>
<evidence type="ECO:0000259" key="12">
    <source>
        <dbReference type="Pfam" id="PF25137"/>
    </source>
</evidence>
<evidence type="ECO:0000256" key="9">
    <source>
        <dbReference type="ARBA" id="ARBA00049496"/>
    </source>
</evidence>
<dbReference type="InterPro" id="IPR042157">
    <property type="entry name" value="HOT"/>
</dbReference>
<dbReference type="Pfam" id="PF00465">
    <property type="entry name" value="Fe-ADH"/>
    <property type="match status" value="1"/>
</dbReference>
<feature type="domain" description="Fe-containing alcohol dehydrogenase-like C-terminal" evidence="12">
    <location>
        <begin position="272"/>
        <end position="460"/>
    </location>
</feature>
<evidence type="ECO:0000256" key="3">
    <source>
        <dbReference type="ARBA" id="ARBA00010005"/>
    </source>
</evidence>
<evidence type="ECO:0000256" key="8">
    <source>
        <dbReference type="ARBA" id="ARBA00024921"/>
    </source>
</evidence>
<evidence type="ECO:0000256" key="2">
    <source>
        <dbReference type="ARBA" id="ARBA00004173"/>
    </source>
</evidence>
<dbReference type="EC" id="1.1.99.24" evidence="4"/>
<dbReference type="Pfam" id="PF25137">
    <property type="entry name" value="ADH_Fe_C"/>
    <property type="match status" value="1"/>
</dbReference>
<evidence type="ECO:0000256" key="10">
    <source>
        <dbReference type="ARBA" id="ARBA00070550"/>
    </source>
</evidence>
<evidence type="ECO:0000256" key="1">
    <source>
        <dbReference type="ARBA" id="ARBA00000813"/>
    </source>
</evidence>
<dbReference type="GO" id="GO:0004022">
    <property type="term" value="F:alcohol dehydrogenase (NAD+) activity"/>
    <property type="evidence" value="ECO:0007669"/>
    <property type="project" value="InterPro"/>
</dbReference>
<dbReference type="PANTHER" id="PTHR11496:SF83">
    <property type="entry name" value="HYDROXYACID-OXOACID TRANSHYDROGENASE, MITOCHONDRIAL"/>
    <property type="match status" value="1"/>
</dbReference>
<dbReference type="Gene3D" id="1.20.1090.10">
    <property type="entry name" value="Dehydroquinate synthase-like - alpha domain"/>
    <property type="match status" value="1"/>
</dbReference>
<evidence type="ECO:0000256" key="5">
    <source>
        <dbReference type="ARBA" id="ARBA00022946"/>
    </source>
</evidence>
<evidence type="ECO:0000259" key="11">
    <source>
        <dbReference type="Pfam" id="PF00465"/>
    </source>
</evidence>
<comment type="similarity">
    <text evidence="3">Belongs to the iron-containing alcohol dehydrogenase family. Hydroxyacid-oxoacid transhydrogenase subfamily.</text>
</comment>
<dbReference type="EMBL" id="LR824005">
    <property type="protein sequence ID" value="CAH0592288.1"/>
    <property type="molecule type" value="Genomic_DNA"/>
</dbReference>
<evidence type="ECO:0000256" key="7">
    <source>
        <dbReference type="ARBA" id="ARBA00023128"/>
    </source>
</evidence>
<comment type="subcellular location">
    <subcellularLocation>
        <location evidence="2">Mitochondrion</location>
    </subcellularLocation>
</comment>
<protein>
    <recommendedName>
        <fullName evidence="10">Probable hydroxyacid-oxoacid transhydrogenase, mitochondrial</fullName>
        <ecNumber evidence="4">1.1.99.24</ecNumber>
    </recommendedName>
</protein>
<dbReference type="OrthoDB" id="339764at2759"/>
<dbReference type="InterPro" id="IPR056798">
    <property type="entry name" value="ADH_Fe_C"/>
</dbReference>
<dbReference type="Proteomes" id="UP001154114">
    <property type="component" value="Chromosome 2"/>
</dbReference>
<keyword evidence="7" id="KW-0496">Mitochondrion</keyword>
<evidence type="ECO:0000313" key="13">
    <source>
        <dbReference type="EMBL" id="CAH0592288.1"/>
    </source>
</evidence>
<evidence type="ECO:0000256" key="6">
    <source>
        <dbReference type="ARBA" id="ARBA00023002"/>
    </source>
</evidence>
<reference evidence="13" key="1">
    <citation type="submission" date="2021-12" db="EMBL/GenBank/DDBJ databases">
        <authorList>
            <person name="King R."/>
        </authorList>
    </citation>
    <scope>NUCLEOTIDE SEQUENCE</scope>
</reference>
<dbReference type="CDD" id="cd08190">
    <property type="entry name" value="HOT"/>
    <property type="match status" value="1"/>
</dbReference>
<organism evidence="13 14">
    <name type="scientific">Chrysodeixis includens</name>
    <name type="common">Soybean looper</name>
    <name type="synonym">Pseudoplusia includens</name>
    <dbReference type="NCBI Taxonomy" id="689277"/>
    <lineage>
        <taxon>Eukaryota</taxon>
        <taxon>Metazoa</taxon>
        <taxon>Ecdysozoa</taxon>
        <taxon>Arthropoda</taxon>
        <taxon>Hexapoda</taxon>
        <taxon>Insecta</taxon>
        <taxon>Pterygota</taxon>
        <taxon>Neoptera</taxon>
        <taxon>Endopterygota</taxon>
        <taxon>Lepidoptera</taxon>
        <taxon>Glossata</taxon>
        <taxon>Ditrysia</taxon>
        <taxon>Noctuoidea</taxon>
        <taxon>Noctuidae</taxon>
        <taxon>Plusiinae</taxon>
        <taxon>Chrysodeixis</taxon>
    </lineage>
</organism>
<comment type="catalytic activity">
    <reaction evidence="9">
        <text>4-hydroxybutanoate + 2-oxoglutarate = (R)-2-hydroxyglutarate + succinate semialdehyde</text>
        <dbReference type="Rhea" id="RHEA:24734"/>
        <dbReference type="ChEBI" id="CHEBI:15801"/>
        <dbReference type="ChEBI" id="CHEBI:16724"/>
        <dbReference type="ChEBI" id="CHEBI:16810"/>
        <dbReference type="ChEBI" id="CHEBI:57706"/>
        <dbReference type="EC" id="1.1.99.24"/>
    </reaction>
</comment>
<dbReference type="GO" id="GO:0047988">
    <property type="term" value="F:hydroxyacid-oxoacid transhydrogenase activity"/>
    <property type="evidence" value="ECO:0007669"/>
    <property type="project" value="UniProtKB-EC"/>
</dbReference>
<feature type="domain" description="Alcohol dehydrogenase iron-type/glycerol dehydrogenase GldA" evidence="11">
    <location>
        <begin position="49"/>
        <end position="223"/>
    </location>
</feature>
<dbReference type="Gene3D" id="3.40.50.1970">
    <property type="match status" value="1"/>
</dbReference>
<proteinExistence type="inferred from homology"/>
<dbReference type="AlphaFoldDB" id="A0A9P0BT51"/>
<keyword evidence="5" id="KW-0809">Transit peptide</keyword>
<dbReference type="PANTHER" id="PTHR11496">
    <property type="entry name" value="ALCOHOL DEHYDROGENASE"/>
    <property type="match status" value="1"/>
</dbReference>
<gene>
    <name evidence="13" type="ORF">CINC_LOCUS5516</name>
</gene>
<keyword evidence="6" id="KW-0560">Oxidoreductase</keyword>
<dbReference type="InterPro" id="IPR039697">
    <property type="entry name" value="Alcohol_dehydrogenase_Fe"/>
</dbReference>
<dbReference type="FunFam" id="1.20.1090.10:FF:000003">
    <property type="entry name" value="Probable hydroxyacid-oxoacid transhydrogenase, mitochondrial"/>
    <property type="match status" value="1"/>
</dbReference>
<name>A0A9P0BT51_CHRIL</name>
<dbReference type="InterPro" id="IPR001670">
    <property type="entry name" value="ADH_Fe/GldA"/>
</dbReference>
<evidence type="ECO:0000313" key="14">
    <source>
        <dbReference type="Proteomes" id="UP001154114"/>
    </source>
</evidence>
<accession>A0A9P0BT51</accession>
<comment type="catalytic activity">
    <reaction evidence="1">
        <text>(S)-3-hydroxybutanoate + 2-oxoglutarate = (R)-2-hydroxyglutarate + acetoacetate</text>
        <dbReference type="Rhea" id="RHEA:23048"/>
        <dbReference type="ChEBI" id="CHEBI:11047"/>
        <dbReference type="ChEBI" id="CHEBI:13705"/>
        <dbReference type="ChEBI" id="CHEBI:15801"/>
        <dbReference type="ChEBI" id="CHEBI:16810"/>
        <dbReference type="EC" id="1.1.99.24"/>
    </reaction>
</comment>